<reference evidence="2" key="1">
    <citation type="submission" date="2019-04" db="EMBL/GenBank/DDBJ databases">
        <title>Diversity and Distribution of a Novel Hyperthermophilic Aquificales Virus Family.</title>
        <authorList>
            <person name="Mead D.A."/>
            <person name="Chevrette M.G."/>
            <person name="Lodes M."/>
            <person name="Hedlund B."/>
            <person name="Schoenfeld T.W."/>
            <person name="Monsma S.A."/>
        </authorList>
    </citation>
    <scope>NUCLEOTIDE SEQUENCE</scope>
</reference>
<protein>
    <submittedName>
        <fullName evidence="2">RNA-binding protein</fullName>
    </submittedName>
</protein>
<organism evidence="2">
    <name type="scientific">uncultured virus</name>
    <dbReference type="NCBI Taxonomy" id="340016"/>
    <lineage>
        <taxon>Viruses</taxon>
        <taxon>environmental samples</taxon>
    </lineage>
</organism>
<name>A0A5Q0TWN6_9VIRU</name>
<feature type="region of interest" description="Disordered" evidence="1">
    <location>
        <begin position="214"/>
        <end position="270"/>
    </location>
</feature>
<sequence length="328" mass="38140">MANIVVLPRIEIDNPFSELAEILKNEAIPMIRQLAMNKEQIAILSDTELTDHIPVLKRFAPELLTQDGKIDWNKVEEYLQSDDLFKQEVANYLVNTRRRREEFKNLPIGAKLEQLDVYSAKTNPKILKKEFMRHIILNKYQEAINNSNLSEDAKLFLLAHAPLFAELTVKNPAYFNAFLNILAKHSKKQDETKQESETGSWRLSLDEEKRRGFGIKLEKPKLTPPKTQITPPRVPKVVGKKKSDISSVKGETQEKQREEKQKQNTKKEAQRRVFSVINLNRNQLPQTKWNPPEKTEEILKRIFSTTLPSPDHKTLRMLEQFLNKPLNQ</sequence>
<feature type="compositionally biased region" description="Basic and acidic residues" evidence="1">
    <location>
        <begin position="251"/>
        <end position="270"/>
    </location>
</feature>
<evidence type="ECO:0000313" key="2">
    <source>
        <dbReference type="EMBL" id="QGA72464.1"/>
    </source>
</evidence>
<proteinExistence type="predicted"/>
<accession>A0A5Q0TWN6</accession>
<dbReference type="EMBL" id="MK783188">
    <property type="protein sequence ID" value="QGA72464.1"/>
    <property type="molecule type" value="Genomic_DNA"/>
</dbReference>
<evidence type="ECO:0000256" key="1">
    <source>
        <dbReference type="SAM" id="MobiDB-lite"/>
    </source>
</evidence>